<dbReference type="Gene3D" id="3.80.30.30">
    <property type="match status" value="1"/>
</dbReference>
<dbReference type="SMART" id="SM00729">
    <property type="entry name" value="Elp3"/>
    <property type="match status" value="1"/>
</dbReference>
<keyword evidence="3" id="KW-0411">Iron-sulfur</keyword>
<dbReference type="AlphaFoldDB" id="A0A8J3A3G4"/>
<dbReference type="SFLD" id="SFLDS00029">
    <property type="entry name" value="Radical_SAM"/>
    <property type="match status" value="1"/>
</dbReference>
<dbReference type="RefSeq" id="WP_155140994.1">
    <property type="nucleotide sequence ID" value="NZ_BMGZ01000002.1"/>
</dbReference>
<dbReference type="PANTHER" id="PTHR43432">
    <property type="entry name" value="SLR0285 PROTEIN"/>
    <property type="match status" value="1"/>
</dbReference>
<evidence type="ECO:0000256" key="2">
    <source>
        <dbReference type="ARBA" id="ARBA00023004"/>
    </source>
</evidence>
<feature type="region of interest" description="Disordered" evidence="4">
    <location>
        <begin position="1"/>
        <end position="63"/>
    </location>
</feature>
<reference evidence="6" key="3">
    <citation type="submission" date="2020-09" db="EMBL/GenBank/DDBJ databases">
        <authorList>
            <person name="Sun Q."/>
            <person name="Zhou Y."/>
        </authorList>
    </citation>
    <scope>NUCLEOTIDE SEQUENCE</scope>
    <source>
        <strain evidence="6">CGMCC 1.14984</strain>
    </source>
</reference>
<dbReference type="EMBL" id="BMGZ01000002">
    <property type="protein sequence ID" value="GGH99380.1"/>
    <property type="molecule type" value="Genomic_DNA"/>
</dbReference>
<dbReference type="GO" id="GO:0051536">
    <property type="term" value="F:iron-sulfur cluster binding"/>
    <property type="evidence" value="ECO:0007669"/>
    <property type="project" value="UniProtKB-KW"/>
</dbReference>
<dbReference type="InterPro" id="IPR040086">
    <property type="entry name" value="MJ0683-like"/>
</dbReference>
<evidence type="ECO:0000313" key="8">
    <source>
        <dbReference type="Proteomes" id="UP000621856"/>
    </source>
</evidence>
<dbReference type="GO" id="GO:0003824">
    <property type="term" value="F:catalytic activity"/>
    <property type="evidence" value="ECO:0007669"/>
    <property type="project" value="InterPro"/>
</dbReference>
<evidence type="ECO:0000259" key="5">
    <source>
        <dbReference type="PROSITE" id="PS51918"/>
    </source>
</evidence>
<dbReference type="PANTHER" id="PTHR43432:SF3">
    <property type="entry name" value="SLR0285 PROTEIN"/>
    <property type="match status" value="1"/>
</dbReference>
<dbReference type="Proteomes" id="UP000621856">
    <property type="component" value="Unassembled WGS sequence"/>
</dbReference>
<feature type="domain" description="Radical SAM core" evidence="5">
    <location>
        <begin position="78"/>
        <end position="318"/>
    </location>
</feature>
<evidence type="ECO:0000256" key="4">
    <source>
        <dbReference type="SAM" id="MobiDB-lite"/>
    </source>
</evidence>
<dbReference type="SFLD" id="SFLDG01084">
    <property type="entry name" value="Uncharacterised_Radical_SAM_Su"/>
    <property type="match status" value="1"/>
</dbReference>
<dbReference type="SUPFAM" id="SSF102114">
    <property type="entry name" value="Radical SAM enzymes"/>
    <property type="match status" value="1"/>
</dbReference>
<dbReference type="GO" id="GO:0046872">
    <property type="term" value="F:metal ion binding"/>
    <property type="evidence" value="ECO:0007669"/>
    <property type="project" value="UniProtKB-KW"/>
</dbReference>
<dbReference type="CDD" id="cd01335">
    <property type="entry name" value="Radical_SAM"/>
    <property type="match status" value="1"/>
</dbReference>
<evidence type="ECO:0000313" key="9">
    <source>
        <dbReference type="Proteomes" id="UP000818603"/>
    </source>
</evidence>
<comment type="caution">
    <text evidence="6">The sequence shown here is derived from an EMBL/GenBank/DDBJ whole genome shotgun (WGS) entry which is preliminary data.</text>
</comment>
<dbReference type="NCBIfam" id="NF033668">
    <property type="entry name" value="rSAM_PA0069"/>
    <property type="match status" value="1"/>
</dbReference>
<proteinExistence type="predicted"/>
<evidence type="ECO:0000256" key="1">
    <source>
        <dbReference type="ARBA" id="ARBA00022723"/>
    </source>
</evidence>
<dbReference type="InterPro" id="IPR006638">
    <property type="entry name" value="Elp3/MiaA/NifB-like_rSAM"/>
</dbReference>
<evidence type="ECO:0000313" key="7">
    <source>
        <dbReference type="EMBL" id="NHK28741.1"/>
    </source>
</evidence>
<keyword evidence="1" id="KW-0479">Metal-binding</keyword>
<organism evidence="6 8">
    <name type="scientific">Aquisalinus luteolus</name>
    <dbReference type="NCBI Taxonomy" id="1566827"/>
    <lineage>
        <taxon>Bacteria</taxon>
        <taxon>Pseudomonadati</taxon>
        <taxon>Pseudomonadota</taxon>
        <taxon>Alphaproteobacteria</taxon>
        <taxon>Parvularculales</taxon>
        <taxon>Parvularculaceae</taxon>
        <taxon>Aquisalinus</taxon>
    </lineage>
</organism>
<evidence type="ECO:0000256" key="3">
    <source>
        <dbReference type="ARBA" id="ARBA00023014"/>
    </source>
</evidence>
<dbReference type="Proteomes" id="UP000818603">
    <property type="component" value="Unassembled WGS sequence"/>
</dbReference>
<keyword evidence="9" id="KW-1185">Reference proteome</keyword>
<name>A0A8J3A3G4_9PROT</name>
<dbReference type="InterPro" id="IPR007197">
    <property type="entry name" value="rSAM"/>
</dbReference>
<sequence length="379" mass="42501">MARATPLTFRPPTTPAQGGTPPLREKGRGARSNSSGRYESEKREEFDDGWSADGEEGLPEPVKTHITHETPRKIVTFNNSPYVGFDRSINPYRGCEHGCIYCFARPTHAYMGLSPGLDFETKLFAKPDADKLLVKELSNPNYKLRPIAIGTNTDAYQPIERQYLVMRKILGVLSNFNHPVSILTKSDLIIRDLDILAPMGEKNLTRCMISITTEDRKLARAMEPRAPTPARRFDALKRLVDAGITTGIMTGPMIPGLNDSEMEEIIEKAAEAGATYSAYTILRLPLEVSPLFQEWLETFAPTRATRIMRHIREMNGGRDYDPHWSRGAEVKGVFAKLMMTRYRKVLERTGLANGRDRVPLDTTRFRVPASVTGQGDLFG</sequence>
<evidence type="ECO:0000313" key="6">
    <source>
        <dbReference type="EMBL" id="GGH99380.1"/>
    </source>
</evidence>
<reference evidence="7 9" key="2">
    <citation type="submission" date="2020-02" db="EMBL/GenBank/DDBJ databases">
        <title>Genome sequence of Parvularcula flava strain NH6-79.</title>
        <authorList>
            <person name="Abdul Karim M.H."/>
            <person name="Lam M.Q."/>
            <person name="Chen S.J."/>
            <person name="Yahya A."/>
            <person name="Shahir S."/>
            <person name="Shamsir M.S."/>
            <person name="Chong C.S."/>
        </authorList>
    </citation>
    <scope>NUCLEOTIDE SEQUENCE [LARGE SCALE GENOMIC DNA]</scope>
    <source>
        <strain evidence="7 9">NH6-79</strain>
    </source>
</reference>
<protein>
    <submittedName>
        <fullName evidence="6 7">Radical SAM protein</fullName>
    </submittedName>
</protein>
<dbReference type="Pfam" id="PF04055">
    <property type="entry name" value="Radical_SAM"/>
    <property type="match status" value="1"/>
</dbReference>
<dbReference type="PROSITE" id="PS51918">
    <property type="entry name" value="RADICAL_SAM"/>
    <property type="match status" value="1"/>
</dbReference>
<dbReference type="InterPro" id="IPR058240">
    <property type="entry name" value="rSAM_sf"/>
</dbReference>
<keyword evidence="2" id="KW-0408">Iron</keyword>
<reference evidence="6" key="1">
    <citation type="journal article" date="2014" name="Int. J. Syst. Evol. Microbiol.">
        <title>Complete genome sequence of Corynebacterium casei LMG S-19264T (=DSM 44701T), isolated from a smear-ripened cheese.</title>
        <authorList>
            <consortium name="US DOE Joint Genome Institute (JGI-PGF)"/>
            <person name="Walter F."/>
            <person name="Albersmeier A."/>
            <person name="Kalinowski J."/>
            <person name="Ruckert C."/>
        </authorList>
    </citation>
    <scope>NUCLEOTIDE SEQUENCE</scope>
    <source>
        <strain evidence="6">CGMCC 1.14984</strain>
    </source>
</reference>
<accession>A0A8J3A3G4</accession>
<gene>
    <name evidence="7" type="ORF">FF098_012545</name>
    <name evidence="6" type="ORF">GCM10011355_25200</name>
</gene>
<dbReference type="EMBL" id="VCJR02000002">
    <property type="protein sequence ID" value="NHK28741.1"/>
    <property type="molecule type" value="Genomic_DNA"/>
</dbReference>
<feature type="compositionally biased region" description="Acidic residues" evidence="4">
    <location>
        <begin position="46"/>
        <end position="58"/>
    </location>
</feature>